<dbReference type="Pfam" id="PF13274">
    <property type="entry name" value="SocA_Panacea"/>
    <property type="match status" value="1"/>
</dbReference>
<dbReference type="RefSeq" id="WP_091976157.1">
    <property type="nucleotide sequence ID" value="NZ_FODF01000030.1"/>
</dbReference>
<dbReference type="AlphaFoldDB" id="A0A1H8KGK5"/>
<name>A0A1H8KGK5_9FIRM</name>
<accession>A0A1H8KGK5</accession>
<gene>
    <name evidence="2" type="ORF">SAMN05216454_1309</name>
</gene>
<dbReference type="OrthoDB" id="9799173at2"/>
<dbReference type="STRING" id="215200.SAMN05216454_1309"/>
<protein>
    <submittedName>
        <fullName evidence="2">Uncharacterized phage-associated protein</fullName>
    </submittedName>
</protein>
<dbReference type="InterPro" id="IPR025272">
    <property type="entry name" value="SocA_Panacea"/>
</dbReference>
<evidence type="ECO:0000313" key="3">
    <source>
        <dbReference type="Proteomes" id="UP000199512"/>
    </source>
</evidence>
<keyword evidence="3" id="KW-1185">Reference proteome</keyword>
<dbReference type="EMBL" id="FODF01000030">
    <property type="protein sequence ID" value="SEN91995.1"/>
    <property type="molecule type" value="Genomic_DNA"/>
</dbReference>
<evidence type="ECO:0000313" key="2">
    <source>
        <dbReference type="EMBL" id="SEN91995.1"/>
    </source>
</evidence>
<dbReference type="Proteomes" id="UP000199512">
    <property type="component" value="Unassembled WGS sequence"/>
</dbReference>
<sequence>MTYDALTISRYVVKYSDDNCYNISNLKLQKLLYFIQCHFLIKRGEICFNDNIEAWNLGPVVPAVYREYKKFGAGNIPGVYVQNKMLNEYIFDSDKKLIEEVVNRLSSYSAIDLVEITHNQSPWKKSYSKNCNRIIQIKYIEEYFCK</sequence>
<organism evidence="2 3">
    <name type="scientific">Peptostreptococcus russellii</name>
    <dbReference type="NCBI Taxonomy" id="215200"/>
    <lineage>
        <taxon>Bacteria</taxon>
        <taxon>Bacillati</taxon>
        <taxon>Bacillota</taxon>
        <taxon>Clostridia</taxon>
        <taxon>Peptostreptococcales</taxon>
        <taxon>Peptostreptococcaceae</taxon>
        <taxon>Peptostreptococcus</taxon>
    </lineage>
</organism>
<feature type="domain" description="Antitoxin SocA-like Panacea" evidence="1">
    <location>
        <begin position="28"/>
        <end position="124"/>
    </location>
</feature>
<proteinExistence type="predicted"/>
<reference evidence="2 3" key="1">
    <citation type="submission" date="2016-10" db="EMBL/GenBank/DDBJ databases">
        <authorList>
            <person name="de Groot N.N."/>
        </authorList>
    </citation>
    <scope>NUCLEOTIDE SEQUENCE [LARGE SCALE GENOMIC DNA]</scope>
    <source>
        <strain evidence="2 3">Calf135</strain>
    </source>
</reference>
<evidence type="ECO:0000259" key="1">
    <source>
        <dbReference type="Pfam" id="PF13274"/>
    </source>
</evidence>